<keyword evidence="1" id="KW-0472">Membrane</keyword>
<feature type="signal peptide" evidence="2">
    <location>
        <begin position="1"/>
        <end position="26"/>
    </location>
</feature>
<evidence type="ECO:0000259" key="3">
    <source>
        <dbReference type="Pfam" id="PF13968"/>
    </source>
</evidence>
<dbReference type="eggNOG" id="ENOG502QSWW">
    <property type="taxonomic scope" value="Eukaryota"/>
</dbReference>
<dbReference type="AlphaFoldDB" id="A0A0D9W2G0"/>
<evidence type="ECO:0000313" key="4">
    <source>
        <dbReference type="EnsemblPlants" id="LPERR04G02190.1"/>
    </source>
</evidence>
<name>A0A0D9W2G0_9ORYZ</name>
<reference evidence="5" key="2">
    <citation type="submission" date="2013-12" db="EMBL/GenBank/DDBJ databases">
        <authorList>
            <person name="Yu Y."/>
            <person name="Lee S."/>
            <person name="de Baynast K."/>
            <person name="Wissotski M."/>
            <person name="Liu L."/>
            <person name="Talag J."/>
            <person name="Goicoechea J."/>
            <person name="Angelova A."/>
            <person name="Jetty R."/>
            <person name="Kudrna D."/>
            <person name="Golser W."/>
            <person name="Rivera L."/>
            <person name="Zhang J."/>
            <person name="Wing R."/>
        </authorList>
    </citation>
    <scope>NUCLEOTIDE SEQUENCE</scope>
</reference>
<keyword evidence="2" id="KW-0732">Signal</keyword>
<organism evidence="4 5">
    <name type="scientific">Leersia perrieri</name>
    <dbReference type="NCBI Taxonomy" id="77586"/>
    <lineage>
        <taxon>Eukaryota</taxon>
        <taxon>Viridiplantae</taxon>
        <taxon>Streptophyta</taxon>
        <taxon>Embryophyta</taxon>
        <taxon>Tracheophyta</taxon>
        <taxon>Spermatophyta</taxon>
        <taxon>Magnoliopsida</taxon>
        <taxon>Liliopsida</taxon>
        <taxon>Poales</taxon>
        <taxon>Poaceae</taxon>
        <taxon>BOP clade</taxon>
        <taxon>Oryzoideae</taxon>
        <taxon>Oryzeae</taxon>
        <taxon>Oryzinae</taxon>
        <taxon>Leersia</taxon>
    </lineage>
</organism>
<protein>
    <recommendedName>
        <fullName evidence="3">DUF4220 domain-containing protein</fullName>
    </recommendedName>
</protein>
<feature type="domain" description="DUF4220" evidence="3">
    <location>
        <begin position="57"/>
        <end position="242"/>
    </location>
</feature>
<keyword evidence="1" id="KW-0812">Transmembrane</keyword>
<reference evidence="4" key="3">
    <citation type="submission" date="2015-04" db="UniProtKB">
        <authorList>
            <consortium name="EnsemblPlants"/>
        </authorList>
    </citation>
    <scope>IDENTIFICATION</scope>
</reference>
<feature type="transmembrane region" description="Helical" evidence="1">
    <location>
        <begin position="83"/>
        <end position="100"/>
    </location>
</feature>
<dbReference type="EnsemblPlants" id="LPERR04G02190.1">
    <property type="protein sequence ID" value="LPERR04G02190.1"/>
    <property type="gene ID" value="LPERR04G02190"/>
</dbReference>
<evidence type="ECO:0000256" key="1">
    <source>
        <dbReference type="SAM" id="Phobius"/>
    </source>
</evidence>
<dbReference type="HOGENOM" id="CLU_1091443_0_0_1"/>
<dbReference type="Pfam" id="PF13968">
    <property type="entry name" value="DUF4220"/>
    <property type="match status" value="1"/>
</dbReference>
<accession>A0A0D9W2G0</accession>
<sequence>MATCQIEPFHLFVVTTWLLLVQLALTRINAVVAGDEIRYQKRGPPYKLLVQGPNYEQLVIGFWIIYLDLSSTYRLQIVNNPRLFFLEMVIFALILAKTLFQSYAFRKARQSYALGRNPGLVSSYMKQLQLHEASQLDEQSAGDHVYPPPLLVMEDEMQVDKNPEGYVFSGDSGSSPTKNTGLVTLDKVWQLDNVFPLSTPPIKDLCLSFALFKLTRCQLAGCALTNAGSRGTQNFFWCLMMNDGKKRLRACLDLGTFSTPWTFY</sequence>
<proteinExistence type="predicted"/>
<dbReference type="InterPro" id="IPR025315">
    <property type="entry name" value="DUF4220"/>
</dbReference>
<feature type="chain" id="PRO_5002348634" description="DUF4220 domain-containing protein" evidence="2">
    <location>
        <begin position="27"/>
        <end position="264"/>
    </location>
</feature>
<evidence type="ECO:0000256" key="2">
    <source>
        <dbReference type="SAM" id="SignalP"/>
    </source>
</evidence>
<reference evidence="4 5" key="1">
    <citation type="submission" date="2012-08" db="EMBL/GenBank/DDBJ databases">
        <title>Oryza genome evolution.</title>
        <authorList>
            <person name="Wing R.A."/>
        </authorList>
    </citation>
    <scope>NUCLEOTIDE SEQUENCE</scope>
</reference>
<evidence type="ECO:0000313" key="5">
    <source>
        <dbReference type="Proteomes" id="UP000032180"/>
    </source>
</evidence>
<keyword evidence="1" id="KW-1133">Transmembrane helix</keyword>
<dbReference type="Gramene" id="LPERR04G02190.1">
    <property type="protein sequence ID" value="LPERR04G02190.1"/>
    <property type="gene ID" value="LPERR04G02190"/>
</dbReference>
<dbReference type="Proteomes" id="UP000032180">
    <property type="component" value="Chromosome 4"/>
</dbReference>
<dbReference type="STRING" id="77586.A0A0D9W2G0"/>
<keyword evidence="5" id="KW-1185">Reference proteome</keyword>